<dbReference type="GO" id="GO:0051015">
    <property type="term" value="F:actin filament binding"/>
    <property type="evidence" value="ECO:0007669"/>
    <property type="project" value="InterPro"/>
</dbReference>
<evidence type="ECO:0000256" key="2">
    <source>
        <dbReference type="ARBA" id="ARBA00023203"/>
    </source>
</evidence>
<dbReference type="GeneTree" id="ENSGT00940000156390"/>
<accession>A0A3Q2NWI8</accession>
<dbReference type="AlphaFoldDB" id="A0A3Q2NWI8"/>
<keyword evidence="4" id="KW-1185">Reference proteome</keyword>
<dbReference type="GO" id="GO:0071691">
    <property type="term" value="P:cardiac muscle thin filament assembly"/>
    <property type="evidence" value="ECO:0007669"/>
    <property type="project" value="TreeGrafter"/>
</dbReference>
<dbReference type="GO" id="GO:0030018">
    <property type="term" value="C:Z disc"/>
    <property type="evidence" value="ECO:0007669"/>
    <property type="project" value="InterPro"/>
</dbReference>
<dbReference type="PROSITE" id="PS51216">
    <property type="entry name" value="NEBULIN"/>
    <property type="match status" value="3"/>
</dbReference>
<protein>
    <recommendedName>
        <fullName evidence="5">Nebulette</fullName>
    </recommendedName>
</protein>
<reference evidence="3" key="1">
    <citation type="submission" date="2025-08" db="UniProtKB">
        <authorList>
            <consortium name="Ensembl"/>
        </authorList>
    </citation>
    <scope>IDENTIFICATION</scope>
</reference>
<dbReference type="PANTHER" id="PTHR11039:SF48">
    <property type="entry name" value="NEBULETTE"/>
    <property type="match status" value="1"/>
</dbReference>
<evidence type="ECO:0008006" key="5">
    <source>
        <dbReference type="Google" id="ProtNLM"/>
    </source>
</evidence>
<dbReference type="InterPro" id="IPR000900">
    <property type="entry name" value="Nebulin_repeat"/>
</dbReference>
<dbReference type="InterPro" id="IPR055297">
    <property type="entry name" value="NEBU/NEBL"/>
</dbReference>
<keyword evidence="1" id="KW-0677">Repeat</keyword>
<dbReference type="Ensembl" id="ENSFHET00000010392.1">
    <property type="protein sequence ID" value="ENSFHEP00000003530.1"/>
    <property type="gene ID" value="ENSFHEG00000004466.1"/>
</dbReference>
<evidence type="ECO:0000313" key="3">
    <source>
        <dbReference type="Ensembl" id="ENSFHEP00000003530.1"/>
    </source>
</evidence>
<sequence>MVLLCDVMRRPLLQVKYKEDMKEKNQSSLYHQLPETTETQLAKHLSELQSDVRRKSLQSILLVKYKESGKRAMSRSLYSTMPETPESSFAREVGDLLSEKFYKEKYNREKGKSDYASMKTLPQVEHAMEVNRKQSEVGYRTAKEELHHYNSQPDRPDILKKSLQHFNVSLSFILQVKYKTNQNQRPEGSSDVPNLLQLEHALHASKLQSNLEYKKKSDQTKAHYHMAVDTAEQLHHRENAVLHSQVKYKEEYEKNKGRSLMEFGETQSYKVSREAQKMQSEVTADRLLKQWDMTTPSG</sequence>
<name>A0A3Q2NWI8_FUNHE</name>
<proteinExistence type="predicted"/>
<evidence type="ECO:0000256" key="1">
    <source>
        <dbReference type="ARBA" id="ARBA00022737"/>
    </source>
</evidence>
<dbReference type="Pfam" id="PF00880">
    <property type="entry name" value="Nebulin"/>
    <property type="match status" value="2"/>
</dbReference>
<evidence type="ECO:0000313" key="4">
    <source>
        <dbReference type="Proteomes" id="UP000265000"/>
    </source>
</evidence>
<reference evidence="3" key="2">
    <citation type="submission" date="2025-09" db="UniProtKB">
        <authorList>
            <consortium name="Ensembl"/>
        </authorList>
    </citation>
    <scope>IDENTIFICATION</scope>
</reference>
<dbReference type="SMART" id="SM00227">
    <property type="entry name" value="NEBU"/>
    <property type="match status" value="5"/>
</dbReference>
<dbReference type="Proteomes" id="UP000265000">
    <property type="component" value="Unplaced"/>
</dbReference>
<dbReference type="PANTHER" id="PTHR11039">
    <property type="entry name" value="NEBULIN"/>
    <property type="match status" value="1"/>
</dbReference>
<organism evidence="3 4">
    <name type="scientific">Fundulus heteroclitus</name>
    <name type="common">Killifish</name>
    <name type="synonym">Mummichog</name>
    <dbReference type="NCBI Taxonomy" id="8078"/>
    <lineage>
        <taxon>Eukaryota</taxon>
        <taxon>Metazoa</taxon>
        <taxon>Chordata</taxon>
        <taxon>Craniata</taxon>
        <taxon>Vertebrata</taxon>
        <taxon>Euteleostomi</taxon>
        <taxon>Actinopterygii</taxon>
        <taxon>Neopterygii</taxon>
        <taxon>Teleostei</taxon>
        <taxon>Neoteleostei</taxon>
        <taxon>Acanthomorphata</taxon>
        <taxon>Ovalentaria</taxon>
        <taxon>Atherinomorphae</taxon>
        <taxon>Cyprinodontiformes</taxon>
        <taxon>Fundulidae</taxon>
        <taxon>Fundulus</taxon>
    </lineage>
</organism>
<keyword evidence="2" id="KW-0009">Actin-binding</keyword>